<dbReference type="Proteomes" id="UP000092666">
    <property type="component" value="Unassembled WGS sequence"/>
</dbReference>
<evidence type="ECO:0000256" key="1">
    <source>
        <dbReference type="SAM" id="MobiDB-lite"/>
    </source>
</evidence>
<gene>
    <name evidence="2" type="ORF">I316_02047</name>
</gene>
<name>A0A1B9GYX1_9TREE</name>
<reference evidence="3" key="2">
    <citation type="submission" date="2013-12" db="EMBL/GenBank/DDBJ databases">
        <title>Evolution of pathogenesis and genome organization in the Tremellales.</title>
        <authorList>
            <person name="Cuomo C."/>
            <person name="Litvintseva A."/>
            <person name="Heitman J."/>
            <person name="Chen Y."/>
            <person name="Sun S."/>
            <person name="Springer D."/>
            <person name="Dromer F."/>
            <person name="Young S."/>
            <person name="Zeng Q."/>
            <person name="Chapman S."/>
            <person name="Gujja S."/>
            <person name="Saif S."/>
            <person name="Birren B."/>
        </authorList>
    </citation>
    <scope>NUCLEOTIDE SEQUENCE [LARGE SCALE GENOMIC DNA]</scope>
    <source>
        <strain evidence="3">BCC8398</strain>
    </source>
</reference>
<feature type="compositionally biased region" description="Polar residues" evidence="1">
    <location>
        <begin position="156"/>
        <end position="165"/>
    </location>
</feature>
<feature type="region of interest" description="Disordered" evidence="1">
    <location>
        <begin position="101"/>
        <end position="124"/>
    </location>
</feature>
<dbReference type="EMBL" id="KI669496">
    <property type="protein sequence ID" value="OCF36175.1"/>
    <property type="molecule type" value="Genomic_DNA"/>
</dbReference>
<protein>
    <submittedName>
        <fullName evidence="2">Uncharacterized protein</fullName>
    </submittedName>
</protein>
<keyword evidence="3" id="KW-1185">Reference proteome</keyword>
<dbReference type="AlphaFoldDB" id="A0A1B9GYX1"/>
<feature type="compositionally biased region" description="Acidic residues" evidence="1">
    <location>
        <begin position="291"/>
        <end position="302"/>
    </location>
</feature>
<feature type="compositionally biased region" description="Low complexity" evidence="1">
    <location>
        <begin position="321"/>
        <end position="340"/>
    </location>
</feature>
<feature type="region of interest" description="Disordered" evidence="1">
    <location>
        <begin position="287"/>
        <end position="352"/>
    </location>
</feature>
<proteinExistence type="predicted"/>
<organism evidence="2 3">
    <name type="scientific">Kwoniella heveanensis BCC8398</name>
    <dbReference type="NCBI Taxonomy" id="1296120"/>
    <lineage>
        <taxon>Eukaryota</taxon>
        <taxon>Fungi</taxon>
        <taxon>Dikarya</taxon>
        <taxon>Basidiomycota</taxon>
        <taxon>Agaricomycotina</taxon>
        <taxon>Tremellomycetes</taxon>
        <taxon>Tremellales</taxon>
        <taxon>Cryptococcaceae</taxon>
        <taxon>Kwoniella</taxon>
    </lineage>
</organism>
<sequence>MVMTPDTPSFELAPLEIMLSGKKSLEDIRSQEGSVREEDVAWTEDEEGLLQSYLAHPPRALRTAYPPGTLPPPGALDEITTQLISHETHKSPPLSTMYRSEYMSSSSSSGSDITPVGPTTSWRHSWSSTRQKLFNLARKESMESTGGHRRKESDSMIPSMSQLQLQEPAEDAKMKPTRPRVAVLGGQKMNRQQHSMDSLYGDEQPQTFSEALRLSSTLQVNAQGEGSVLTSGSGLSSPLAFSFNFNPLTSKKPFPFCAPSTYLPRPSLLQRGRSFTSEDFAREQAKANGEYVDEDYAVDDVDHECRPQSPQIRVRPDMHRSVSSPASTLHSSPPSSISSKSEVESDREMERPSMLEVKLNLDDEPITPVSQTFSSLGLGPGMGIGGPLGSQCSTPTVSSTPLNPPPIVQPPSATAPAITFTVNSPERERDKSTSTSTTATIRRPAGPGSSPSEAFASLSLSASSSLPLALPFTSSSPMTMRAISSGSGLGLGSGLPGGVKRSLRPTPLHRSLSESNTSARALGGLAMTSLSAERDRETKRQRAMGIKFGPAAGLSVIVPKRAGGVSDELRSPFEIKRAL</sequence>
<feature type="region of interest" description="Disordered" evidence="1">
    <location>
        <begin position="421"/>
        <end position="454"/>
    </location>
</feature>
<feature type="compositionally biased region" description="Basic and acidic residues" evidence="1">
    <location>
        <begin position="341"/>
        <end position="352"/>
    </location>
</feature>
<reference evidence="2 3" key="1">
    <citation type="submission" date="2013-07" db="EMBL/GenBank/DDBJ databases">
        <title>The Genome Sequence of Cryptococcus heveanensis BCC8398.</title>
        <authorList>
            <consortium name="The Broad Institute Genome Sequencing Platform"/>
            <person name="Cuomo C."/>
            <person name="Litvintseva A."/>
            <person name="Chen Y."/>
            <person name="Heitman J."/>
            <person name="Sun S."/>
            <person name="Springer D."/>
            <person name="Dromer F."/>
            <person name="Young S.K."/>
            <person name="Zeng Q."/>
            <person name="Gargeya S."/>
            <person name="Fitzgerald M."/>
            <person name="Abouelleil A."/>
            <person name="Alvarado L."/>
            <person name="Berlin A.M."/>
            <person name="Chapman S.B."/>
            <person name="Dewar J."/>
            <person name="Goldberg J."/>
            <person name="Griggs A."/>
            <person name="Gujja S."/>
            <person name="Hansen M."/>
            <person name="Howarth C."/>
            <person name="Imamovic A."/>
            <person name="Larimer J."/>
            <person name="McCowan C."/>
            <person name="Murphy C."/>
            <person name="Pearson M."/>
            <person name="Priest M."/>
            <person name="Roberts A."/>
            <person name="Saif S."/>
            <person name="Shea T."/>
            <person name="Sykes S."/>
            <person name="Wortman J."/>
            <person name="Nusbaum C."/>
            <person name="Birren B."/>
        </authorList>
    </citation>
    <scope>NUCLEOTIDE SEQUENCE [LARGE SCALE GENOMIC DNA]</scope>
    <source>
        <strain evidence="2 3">BCC8398</strain>
    </source>
</reference>
<dbReference type="OrthoDB" id="2590504at2759"/>
<feature type="region of interest" description="Disordered" evidence="1">
    <location>
        <begin position="139"/>
        <end position="177"/>
    </location>
</feature>
<evidence type="ECO:0000313" key="3">
    <source>
        <dbReference type="Proteomes" id="UP000092666"/>
    </source>
</evidence>
<evidence type="ECO:0000313" key="2">
    <source>
        <dbReference type="EMBL" id="OCF36175.1"/>
    </source>
</evidence>
<accession>A0A1B9GYX1</accession>